<reference evidence="3 4" key="1">
    <citation type="submission" date="2018-12" db="EMBL/GenBank/DDBJ databases">
        <title>Dyella dinghuensis sp. nov. DHOA06 and Dyella choica sp. nov. 4M-K27, isolated from forest soil.</title>
        <authorList>
            <person name="Qiu L.-H."/>
            <person name="Gao Z.-H."/>
        </authorList>
    </citation>
    <scope>NUCLEOTIDE SEQUENCE [LARGE SCALE GENOMIC DNA]</scope>
    <source>
        <strain evidence="3 4">4M-K27</strain>
    </source>
</reference>
<evidence type="ECO:0000313" key="3">
    <source>
        <dbReference type="EMBL" id="RUL71114.1"/>
    </source>
</evidence>
<protein>
    <submittedName>
        <fullName evidence="3">DUF3014 domain-containing protein</fullName>
    </submittedName>
</protein>
<sequence>MPVTIGIPHCETGSIVNRRAPKQTSYGGWIAAIIVVLAVVAAGVYLVQRAMHPSAAAPAAAPINPPAAQPAQQPASASSAIQHPIARANEWPASASTAALPSLADSDAEVREALQGLAHGGNLGALLQSQIISRVVATVDALPRQSMGSTNILPLRTPKGTMQTEQANGATVIGAGNGERYAPYMTVLADVDPHALVAWYKHSYPLFQQAYRELGYPRGYFNDRLIVAIDDMLAAPHVQGPVAVVRSGARYHFVEPQLQSLSNGQKLMVRLGSQNEEQFKAKLRAIRELLASAGR</sequence>
<keyword evidence="2" id="KW-1133">Transmembrane helix</keyword>
<evidence type="ECO:0000256" key="2">
    <source>
        <dbReference type="SAM" id="Phobius"/>
    </source>
</evidence>
<proteinExistence type="predicted"/>
<comment type="caution">
    <text evidence="3">The sequence shown here is derived from an EMBL/GenBank/DDBJ whole genome shotgun (WGS) entry which is preliminary data.</text>
</comment>
<organism evidence="3 4">
    <name type="scientific">Dyella choica</name>
    <dbReference type="NCBI Taxonomy" id="1927959"/>
    <lineage>
        <taxon>Bacteria</taxon>
        <taxon>Pseudomonadati</taxon>
        <taxon>Pseudomonadota</taxon>
        <taxon>Gammaproteobacteria</taxon>
        <taxon>Lysobacterales</taxon>
        <taxon>Rhodanobacteraceae</taxon>
        <taxon>Dyella</taxon>
    </lineage>
</organism>
<gene>
    <name evidence="3" type="ORF">EKH80_19410</name>
</gene>
<feature type="region of interest" description="Disordered" evidence="1">
    <location>
        <begin position="58"/>
        <end position="80"/>
    </location>
</feature>
<dbReference type="OrthoDB" id="5502479at2"/>
<dbReference type="InterPro" id="IPR021382">
    <property type="entry name" value="DUF3014"/>
</dbReference>
<accession>A0A3S0RXR5</accession>
<evidence type="ECO:0000256" key="1">
    <source>
        <dbReference type="SAM" id="MobiDB-lite"/>
    </source>
</evidence>
<feature type="transmembrane region" description="Helical" evidence="2">
    <location>
        <begin position="26"/>
        <end position="47"/>
    </location>
</feature>
<dbReference type="Proteomes" id="UP000274358">
    <property type="component" value="Unassembled WGS sequence"/>
</dbReference>
<feature type="compositionally biased region" description="Low complexity" evidence="1">
    <location>
        <begin position="69"/>
        <end position="80"/>
    </location>
</feature>
<keyword evidence="2" id="KW-0472">Membrane</keyword>
<dbReference type="Pfam" id="PF11219">
    <property type="entry name" value="DUF3014"/>
    <property type="match status" value="1"/>
</dbReference>
<evidence type="ECO:0000313" key="4">
    <source>
        <dbReference type="Proteomes" id="UP000274358"/>
    </source>
</evidence>
<dbReference type="AlphaFoldDB" id="A0A3S0RXR5"/>
<dbReference type="EMBL" id="RYYV01000019">
    <property type="protein sequence ID" value="RUL71114.1"/>
    <property type="molecule type" value="Genomic_DNA"/>
</dbReference>
<keyword evidence="2" id="KW-0812">Transmembrane</keyword>
<name>A0A3S0RXR5_9GAMM</name>
<keyword evidence="4" id="KW-1185">Reference proteome</keyword>